<keyword evidence="3" id="KW-1185">Reference proteome</keyword>
<dbReference type="KEGG" id="sva:SVA_2974"/>
<reference evidence="2 3" key="1">
    <citation type="submission" date="2015-08" db="EMBL/GenBank/DDBJ databases">
        <title>Complete genome sequence of Sulfurifustis variabilis.</title>
        <authorList>
            <person name="Miura A."/>
            <person name="Kojima H."/>
            <person name="Fukui M."/>
        </authorList>
    </citation>
    <scope>NUCLEOTIDE SEQUENCE [LARGE SCALE GENOMIC DNA]</scope>
    <source>
        <strain evidence="3">skN76</strain>
    </source>
</reference>
<dbReference type="Proteomes" id="UP000218899">
    <property type="component" value="Chromosome"/>
</dbReference>
<gene>
    <name evidence="2" type="ORF">SVA_2974</name>
</gene>
<dbReference type="Gene3D" id="3.40.50.2020">
    <property type="match status" value="1"/>
</dbReference>
<dbReference type="EMBL" id="AP014936">
    <property type="protein sequence ID" value="BAU49522.1"/>
    <property type="molecule type" value="Genomic_DNA"/>
</dbReference>
<protein>
    <submittedName>
        <fullName evidence="2">Phosphoribosyltransferase</fullName>
    </submittedName>
</protein>
<evidence type="ECO:0000259" key="1">
    <source>
        <dbReference type="Pfam" id="PF00156"/>
    </source>
</evidence>
<name>A0A1B4VA13_9GAMM</name>
<dbReference type="Gene3D" id="3.30.1310.20">
    <property type="entry name" value="PRTase-like"/>
    <property type="match status" value="1"/>
</dbReference>
<evidence type="ECO:0000313" key="2">
    <source>
        <dbReference type="EMBL" id="BAU49522.1"/>
    </source>
</evidence>
<dbReference type="InterPro" id="IPR029057">
    <property type="entry name" value="PRTase-like"/>
</dbReference>
<dbReference type="OrthoDB" id="9810066at2"/>
<dbReference type="GO" id="GO:0016757">
    <property type="term" value="F:glycosyltransferase activity"/>
    <property type="evidence" value="ECO:0007669"/>
    <property type="project" value="UniProtKB-KW"/>
</dbReference>
<evidence type="ECO:0000313" key="3">
    <source>
        <dbReference type="Proteomes" id="UP000218899"/>
    </source>
</evidence>
<proteinExistence type="predicted"/>
<sequence>MLSLPNPAVRDLPSLRNRLRVFRDRRHAGEALAGLLAAYRGSDATVLAIPAGGVPVGAELAARLDLPLDVAVVSKITLPWNAEAGYGAVAFDGTVLLNDRLIAALGLSDEAIALGVAATREKVSRRLQQFGGPCSVPAGRAIILVDDGLASGFTLRAAIAALRRRAPASLAVALPTAHGESVETLVPELDALYCANVRTGRSFAVADAYRQWCDVSEAEAIELLRAARARAAEAG</sequence>
<keyword evidence="2" id="KW-0808">Transferase</keyword>
<keyword evidence="2" id="KW-0328">Glycosyltransferase</keyword>
<feature type="domain" description="Phosphoribosyltransferase" evidence="1">
    <location>
        <begin position="135"/>
        <end position="181"/>
    </location>
</feature>
<dbReference type="AlphaFoldDB" id="A0A1B4VA13"/>
<accession>A0A1B4VA13</accession>
<dbReference type="Pfam" id="PF00156">
    <property type="entry name" value="Pribosyltran"/>
    <property type="match status" value="1"/>
</dbReference>
<dbReference type="RefSeq" id="WP_096461914.1">
    <property type="nucleotide sequence ID" value="NZ_AP014936.1"/>
</dbReference>
<dbReference type="SUPFAM" id="SSF53271">
    <property type="entry name" value="PRTase-like"/>
    <property type="match status" value="1"/>
</dbReference>
<dbReference type="CDD" id="cd06223">
    <property type="entry name" value="PRTases_typeI"/>
    <property type="match status" value="1"/>
</dbReference>
<organism evidence="2 3">
    <name type="scientific">Sulfurifustis variabilis</name>
    <dbReference type="NCBI Taxonomy" id="1675686"/>
    <lineage>
        <taxon>Bacteria</taxon>
        <taxon>Pseudomonadati</taxon>
        <taxon>Pseudomonadota</taxon>
        <taxon>Gammaproteobacteria</taxon>
        <taxon>Acidiferrobacterales</taxon>
        <taxon>Acidiferrobacteraceae</taxon>
        <taxon>Sulfurifustis</taxon>
    </lineage>
</organism>
<dbReference type="InterPro" id="IPR000836">
    <property type="entry name" value="PRTase_dom"/>
</dbReference>